<feature type="region of interest" description="Disordered" evidence="1">
    <location>
        <begin position="288"/>
        <end position="404"/>
    </location>
</feature>
<proteinExistence type="predicted"/>
<feature type="compositionally biased region" description="Polar residues" evidence="1">
    <location>
        <begin position="296"/>
        <end position="305"/>
    </location>
</feature>
<name>A0A1C5HG91_9ACTN</name>
<sequence length="422" mass="43826">MSGCTGCDGEIVAIIMIRAEERPRWRIAWAERENDRRRRAYDTEAGAWHRRNDQLIRLQIEAAEFLGCTQPRTGLPVDLDDDEVVYRVLPAAELVEAEGRHIVGLPTPGLTAAAASVGAPGRALPRGLRVVDVGMAVVTNHRVAFSGRERRRQWSYADMVGPAHHPDVPLTLLHTTDGSRLAGLRVPADASVNFRFYLTLAFAAATGERAAVAAQIDALLDAHQNTRPLPPPPAQPDHARLTPLRPDRLAAAAAALLAFACATLTVATSKSEQDGLPYRAGPAALGTATTGAPNAIGTTTPSTPSKLAAPDSGTAASLTGPTATRPMGGAQGVDGQIRRQGTAHRGSSSAPAVAAAGPAAHPTPTTGPASTTDTAPTTTRSPANGPAPTTAQPSPNAPVVSLCPDPLQLPIAERLLCPPSSP</sequence>
<dbReference type="Proteomes" id="UP000198221">
    <property type="component" value="Chromosome I"/>
</dbReference>
<protein>
    <submittedName>
        <fullName evidence="2">Uncharacterized protein</fullName>
    </submittedName>
</protein>
<accession>A0A1C5HG91</accession>
<evidence type="ECO:0000313" key="3">
    <source>
        <dbReference type="Proteomes" id="UP000198221"/>
    </source>
</evidence>
<gene>
    <name evidence="2" type="ORF">GA0070613_1236</name>
</gene>
<dbReference type="AlphaFoldDB" id="A0A1C5HG91"/>
<evidence type="ECO:0000313" key="2">
    <source>
        <dbReference type="EMBL" id="SCG44521.1"/>
    </source>
</evidence>
<keyword evidence="3" id="KW-1185">Reference proteome</keyword>
<dbReference type="EMBL" id="LT607754">
    <property type="protein sequence ID" value="SCG44521.1"/>
    <property type="molecule type" value="Genomic_DNA"/>
</dbReference>
<reference evidence="3" key="1">
    <citation type="submission" date="2016-06" db="EMBL/GenBank/DDBJ databases">
        <authorList>
            <person name="Varghese N."/>
            <person name="Submissions Spin"/>
        </authorList>
    </citation>
    <scope>NUCLEOTIDE SEQUENCE [LARGE SCALE GENOMIC DNA]</scope>
    <source>
        <strain evidence="3">DSM 43819</strain>
    </source>
</reference>
<feature type="compositionally biased region" description="Low complexity" evidence="1">
    <location>
        <begin position="346"/>
        <end position="383"/>
    </location>
</feature>
<evidence type="ECO:0000256" key="1">
    <source>
        <dbReference type="SAM" id="MobiDB-lite"/>
    </source>
</evidence>
<organism evidence="2 3">
    <name type="scientific">Micromonospora inositola</name>
    <dbReference type="NCBI Taxonomy" id="47865"/>
    <lineage>
        <taxon>Bacteria</taxon>
        <taxon>Bacillati</taxon>
        <taxon>Actinomycetota</taxon>
        <taxon>Actinomycetes</taxon>
        <taxon>Micromonosporales</taxon>
        <taxon>Micromonosporaceae</taxon>
        <taxon>Micromonospora</taxon>
    </lineage>
</organism>